<organism evidence="3 4">
    <name type="scientific">Ancylobacter polymorphus</name>
    <dbReference type="NCBI Taxonomy" id="223390"/>
    <lineage>
        <taxon>Bacteria</taxon>
        <taxon>Pseudomonadati</taxon>
        <taxon>Pseudomonadota</taxon>
        <taxon>Alphaproteobacteria</taxon>
        <taxon>Hyphomicrobiales</taxon>
        <taxon>Xanthobacteraceae</taxon>
        <taxon>Ancylobacter</taxon>
    </lineage>
</organism>
<accession>A0A9E6ZSU4</accession>
<dbReference type="RefSeq" id="WP_244377922.1">
    <property type="nucleotide sequence ID" value="NZ_CP083239.1"/>
</dbReference>
<evidence type="ECO:0000313" key="4">
    <source>
        <dbReference type="Proteomes" id="UP000831684"/>
    </source>
</evidence>
<keyword evidence="2" id="KW-0812">Transmembrane</keyword>
<dbReference type="Proteomes" id="UP000831684">
    <property type="component" value="Chromosome"/>
</dbReference>
<feature type="region of interest" description="Disordered" evidence="1">
    <location>
        <begin position="114"/>
        <end position="342"/>
    </location>
</feature>
<keyword evidence="2" id="KW-1133">Transmembrane helix</keyword>
<proteinExistence type="predicted"/>
<dbReference type="EMBL" id="CP083239">
    <property type="protein sequence ID" value="UOK71084.1"/>
    <property type="molecule type" value="Genomic_DNA"/>
</dbReference>
<evidence type="ECO:0000256" key="2">
    <source>
        <dbReference type="SAM" id="Phobius"/>
    </source>
</evidence>
<protein>
    <recommendedName>
        <fullName evidence="5">DUF308 domain-containing protein</fullName>
    </recommendedName>
</protein>
<keyword evidence="2" id="KW-0472">Membrane</keyword>
<name>A0A9E6ZSU4_9HYPH</name>
<feature type="compositionally biased region" description="Basic and acidic residues" evidence="1">
    <location>
        <begin position="230"/>
        <end position="260"/>
    </location>
</feature>
<gene>
    <name evidence="3" type="ORF">K9D25_20675</name>
</gene>
<feature type="compositionally biased region" description="Basic and acidic residues" evidence="1">
    <location>
        <begin position="185"/>
        <end position="221"/>
    </location>
</feature>
<feature type="compositionally biased region" description="Pro residues" evidence="1">
    <location>
        <begin position="149"/>
        <end position="159"/>
    </location>
</feature>
<evidence type="ECO:0008006" key="5">
    <source>
        <dbReference type="Google" id="ProtNLM"/>
    </source>
</evidence>
<sequence>MGAAVIGIGAALSVLGLVFGLIGFGSAETTSGAGLMMVGSSVFVGGLLMVALGFILRILIDIANKLEGAVHFEALEDEHPAVAVETAAVAFAAEAIAPPAPAFDEVTPVRAPEDLAPLDETPAPPAWFGRKRPTAPPRAEEPAFVPEPDYAPEPALAPPREPEFEREAEPLPPFRSPLTAAARPEPFHAEPVRHEPARHEPPRHEPAAHEPVRVETPRVEAARSTPVRPEPLRTEPRIEPVRAELHRSEPHRSEPHRSEPEAPESAPAEPRRELPGFLRGSAGAAPVPERPSPAPAIEEPLPAPAPEAFPAEPAAAPPAFLSDTDLLTEEPAPTEPSVTVLKSGTIGGMSYTLYSDGSIEADLPDGVLRFASLQDLRDHVSGSIARE</sequence>
<evidence type="ECO:0000313" key="3">
    <source>
        <dbReference type="EMBL" id="UOK71084.1"/>
    </source>
</evidence>
<reference evidence="3" key="1">
    <citation type="submission" date="2021-09" db="EMBL/GenBank/DDBJ databases">
        <title>Network and meta-omics reveal the key degrader and cooperation patterns in an efficient 1,4-dioxane-degrading microbial community.</title>
        <authorList>
            <person name="Dai C."/>
        </authorList>
    </citation>
    <scope>NUCLEOTIDE SEQUENCE</scope>
    <source>
        <strain evidence="3">ZM13</strain>
    </source>
</reference>
<feature type="compositionally biased region" description="Basic and acidic residues" evidence="1">
    <location>
        <begin position="160"/>
        <end position="169"/>
    </location>
</feature>
<dbReference type="KEGG" id="apol:K9D25_20675"/>
<feature type="compositionally biased region" description="Low complexity" evidence="1">
    <location>
        <begin position="308"/>
        <end position="319"/>
    </location>
</feature>
<dbReference type="AlphaFoldDB" id="A0A9E6ZSU4"/>
<evidence type="ECO:0000256" key="1">
    <source>
        <dbReference type="SAM" id="MobiDB-lite"/>
    </source>
</evidence>
<feature type="transmembrane region" description="Helical" evidence="2">
    <location>
        <begin position="37"/>
        <end position="60"/>
    </location>
</feature>